<dbReference type="Proteomes" id="UP001139409">
    <property type="component" value="Unassembled WGS sequence"/>
</dbReference>
<dbReference type="RefSeq" id="WP_225696427.1">
    <property type="nucleotide sequence ID" value="NZ_JAIXNE010000001.1"/>
</dbReference>
<dbReference type="GO" id="GO:0003887">
    <property type="term" value="F:DNA-directed DNA polymerase activity"/>
    <property type="evidence" value="ECO:0007669"/>
    <property type="project" value="InterPro"/>
</dbReference>
<protein>
    <submittedName>
        <fullName evidence="2">Uncharacterized protein</fullName>
    </submittedName>
</protein>
<evidence type="ECO:0000256" key="1">
    <source>
        <dbReference type="SAM" id="MobiDB-lite"/>
    </source>
</evidence>
<evidence type="ECO:0000313" key="3">
    <source>
        <dbReference type="Proteomes" id="UP001139409"/>
    </source>
</evidence>
<dbReference type="GO" id="GO:0006260">
    <property type="term" value="P:DNA replication"/>
    <property type="evidence" value="ECO:0007669"/>
    <property type="project" value="InterPro"/>
</dbReference>
<evidence type="ECO:0000313" key="2">
    <source>
        <dbReference type="EMBL" id="MCA6073309.1"/>
    </source>
</evidence>
<gene>
    <name evidence="2" type="ORF">LDX50_00425</name>
</gene>
<dbReference type="AlphaFoldDB" id="A0A9X1KVV7"/>
<dbReference type="EMBL" id="JAIXNE010000001">
    <property type="protein sequence ID" value="MCA6073309.1"/>
    <property type="molecule type" value="Genomic_DNA"/>
</dbReference>
<name>A0A9X1KVV7_9BACT</name>
<comment type="caution">
    <text evidence="2">The sequence shown here is derived from an EMBL/GenBank/DDBJ whole genome shotgun (WGS) entry which is preliminary data.</text>
</comment>
<reference evidence="2" key="1">
    <citation type="submission" date="2021-09" db="EMBL/GenBank/DDBJ databases">
        <title>Fulvivirga sp. isolated from coastal sediment.</title>
        <authorList>
            <person name="Yu H."/>
        </authorList>
    </citation>
    <scope>NUCLEOTIDE SEQUENCE</scope>
    <source>
        <strain evidence="2">1062</strain>
    </source>
</reference>
<keyword evidence="3" id="KW-1185">Reference proteome</keyword>
<feature type="compositionally biased region" description="Polar residues" evidence="1">
    <location>
        <begin position="45"/>
        <end position="56"/>
    </location>
</feature>
<dbReference type="GO" id="GO:0008408">
    <property type="term" value="F:3'-5' exonuclease activity"/>
    <property type="evidence" value="ECO:0007669"/>
    <property type="project" value="InterPro"/>
</dbReference>
<organism evidence="2 3">
    <name type="scientific">Fulvivirga sedimenti</name>
    <dbReference type="NCBI Taxonomy" id="2879465"/>
    <lineage>
        <taxon>Bacteria</taxon>
        <taxon>Pseudomonadati</taxon>
        <taxon>Bacteroidota</taxon>
        <taxon>Cytophagia</taxon>
        <taxon>Cytophagales</taxon>
        <taxon>Fulvivirgaceae</taxon>
        <taxon>Fulvivirga</taxon>
    </lineage>
</organism>
<dbReference type="SUPFAM" id="SSF102220">
    <property type="entry name" value="DNA polymerase III psi subunit"/>
    <property type="match status" value="1"/>
</dbReference>
<dbReference type="InterPro" id="IPR036654">
    <property type="entry name" value="DNA_pol_III_psi_sf"/>
</dbReference>
<proteinExistence type="predicted"/>
<accession>A0A9X1KVV7</accession>
<sequence>MMNKPNHEWLAGLFQEGIYIVPGENKVSAGVSDSPEPDEKDTDSVEPQTVSEQSPLTMPDFRGGNKKHILILTDSIPDSTEEALLTNIMGATGLTWDDIALINWYDQPRPDLLSKLESHVVISFGLEHDPWCDTDPYQVHHANGVTHLRSDALRSLNSQIDQKRKLWSALKEMFGV</sequence>
<feature type="region of interest" description="Disordered" evidence="1">
    <location>
        <begin position="26"/>
        <end position="62"/>
    </location>
</feature>